<dbReference type="PROSITE" id="PS50011">
    <property type="entry name" value="PROTEIN_KINASE_DOM"/>
    <property type="match status" value="1"/>
</dbReference>
<dbReference type="Proteomes" id="UP000286045">
    <property type="component" value="Unassembled WGS sequence"/>
</dbReference>
<organism evidence="2 3">
    <name type="scientific">Xylaria grammica</name>
    <dbReference type="NCBI Taxonomy" id="363999"/>
    <lineage>
        <taxon>Eukaryota</taxon>
        <taxon>Fungi</taxon>
        <taxon>Dikarya</taxon>
        <taxon>Ascomycota</taxon>
        <taxon>Pezizomycotina</taxon>
        <taxon>Sordariomycetes</taxon>
        <taxon>Xylariomycetidae</taxon>
        <taxon>Xylariales</taxon>
        <taxon>Xylariaceae</taxon>
        <taxon>Xylaria</taxon>
    </lineage>
</organism>
<evidence type="ECO:0000313" key="3">
    <source>
        <dbReference type="Proteomes" id="UP000286045"/>
    </source>
</evidence>
<dbReference type="SUPFAM" id="SSF56112">
    <property type="entry name" value="Protein kinase-like (PK-like)"/>
    <property type="match status" value="1"/>
</dbReference>
<evidence type="ECO:0000259" key="1">
    <source>
        <dbReference type="PROSITE" id="PS50011"/>
    </source>
</evidence>
<proteinExistence type="predicted"/>
<dbReference type="GO" id="GO:0004672">
    <property type="term" value="F:protein kinase activity"/>
    <property type="evidence" value="ECO:0007669"/>
    <property type="project" value="InterPro"/>
</dbReference>
<name>A0A439DF29_9PEZI</name>
<comment type="caution">
    <text evidence="2">The sequence shown here is derived from an EMBL/GenBank/DDBJ whole genome shotgun (WGS) entry which is preliminary data.</text>
</comment>
<keyword evidence="3" id="KW-1185">Reference proteome</keyword>
<dbReference type="AlphaFoldDB" id="A0A439DF29"/>
<accession>A0A439DF29</accession>
<evidence type="ECO:0000313" key="2">
    <source>
        <dbReference type="EMBL" id="RWA12968.1"/>
    </source>
</evidence>
<dbReference type="InterPro" id="IPR000719">
    <property type="entry name" value="Prot_kinase_dom"/>
</dbReference>
<gene>
    <name evidence="2" type="ORF">EKO27_g2132</name>
</gene>
<dbReference type="Gene3D" id="1.10.510.10">
    <property type="entry name" value="Transferase(Phosphotransferase) domain 1"/>
    <property type="match status" value="1"/>
</dbReference>
<dbReference type="EMBL" id="RYZI01000037">
    <property type="protein sequence ID" value="RWA12968.1"/>
    <property type="molecule type" value="Genomic_DNA"/>
</dbReference>
<feature type="domain" description="Protein kinase" evidence="1">
    <location>
        <begin position="96"/>
        <end position="413"/>
    </location>
</feature>
<protein>
    <recommendedName>
        <fullName evidence="1">Protein kinase domain-containing protein</fullName>
    </recommendedName>
</protein>
<reference evidence="2 3" key="1">
    <citation type="submission" date="2018-12" db="EMBL/GenBank/DDBJ databases">
        <title>Draft genome sequence of Xylaria grammica IHI A82.</title>
        <authorList>
            <person name="Buettner E."/>
            <person name="Kellner H."/>
        </authorList>
    </citation>
    <scope>NUCLEOTIDE SEQUENCE [LARGE SCALE GENOMIC DNA]</scope>
    <source>
        <strain evidence="2 3">IHI A82</strain>
    </source>
</reference>
<dbReference type="GO" id="GO:0005524">
    <property type="term" value="F:ATP binding"/>
    <property type="evidence" value="ECO:0007669"/>
    <property type="project" value="InterPro"/>
</dbReference>
<sequence length="485" mass="55646">MERHIRHSKTDARPSSVWTINGFSEDLPLRVFVSPTLPGMVKLPPYHLSIILDEESEIAQALIRAFDYMHSSEKDFGFECITTKLLALLNQWSDSVDLTKLLEVTPFGSSFRVSGQSITELQIWMSPNFQLERRYLSVPRLECLLGSLELPPLIDLDQLEFVSRLHDSISLIKLPDGQHAIFKGVVRVVARMYHELRELLNMPPHPNIIARPMFLVMRKVRGMEHPAVCGFILQFHAGGSLLHALTNIPYRHELQLATKIKWIRQIISAFLHIHGPANGYYSDLRPDNIVLNSDNDIILVDFEQGGSPKRWLPPETQPLHCDVNSELPQWSLSAVNPAYMPNSIHYSNPPFGYWKRFANASNRQREEMECYAIAKVIWCIFEEQTNQLSSWDLTDEEGRLRRNDGLQLKHTVFPYFSKTPPTLRHWIWACTKHSWEWGNERCRCTSIPEICGVSGARYHGGGMDAHPGPCIRNMHLALEGWIADQ</sequence>
<dbReference type="InterPro" id="IPR011009">
    <property type="entry name" value="Kinase-like_dom_sf"/>
</dbReference>
<dbReference type="STRING" id="363999.A0A439DF29"/>